<evidence type="ECO:0000256" key="10">
    <source>
        <dbReference type="ARBA" id="ARBA00023187"/>
    </source>
</evidence>
<feature type="domain" description="XRRM" evidence="17">
    <location>
        <begin position="436"/>
        <end position="547"/>
    </location>
</feature>
<evidence type="ECO:0000256" key="4">
    <source>
        <dbReference type="ARBA" id="ARBA00022664"/>
    </source>
</evidence>
<evidence type="ECO:0000256" key="6">
    <source>
        <dbReference type="ARBA" id="ARBA00022871"/>
    </source>
</evidence>
<dbReference type="Gene3D" id="1.10.10.10">
    <property type="entry name" value="Winged helix-like DNA-binding domain superfamily/Winged helix DNA-binding domain"/>
    <property type="match status" value="1"/>
</dbReference>
<dbReference type="PROSITE" id="PS50961">
    <property type="entry name" value="HTH_LA"/>
    <property type="match status" value="1"/>
</dbReference>
<dbReference type="AlphaFoldDB" id="A0A6M2CTK5"/>
<dbReference type="GO" id="GO:0003723">
    <property type="term" value="F:RNA binding"/>
    <property type="evidence" value="ECO:0007669"/>
    <property type="project" value="UniProtKB-UniRule"/>
</dbReference>
<evidence type="ECO:0000256" key="9">
    <source>
        <dbReference type="ARBA" id="ARBA00023163"/>
    </source>
</evidence>
<dbReference type="InterPro" id="IPR034910">
    <property type="entry name" value="LARP7_RRM2"/>
</dbReference>
<protein>
    <recommendedName>
        <fullName evidence="3">La-related protein 7</fullName>
    </recommendedName>
    <alternativeName>
        <fullName evidence="12">La ribonucleoprotein domain family member 7</fullName>
    </alternativeName>
</protein>
<organism evidence="18">
    <name type="scientific">Rhipicephalus microplus</name>
    <name type="common">Cattle tick</name>
    <name type="synonym">Boophilus microplus</name>
    <dbReference type="NCBI Taxonomy" id="6941"/>
    <lineage>
        <taxon>Eukaryota</taxon>
        <taxon>Metazoa</taxon>
        <taxon>Ecdysozoa</taxon>
        <taxon>Arthropoda</taxon>
        <taxon>Chelicerata</taxon>
        <taxon>Arachnida</taxon>
        <taxon>Acari</taxon>
        <taxon>Parasitiformes</taxon>
        <taxon>Ixodida</taxon>
        <taxon>Ixodoidea</taxon>
        <taxon>Ixodidae</taxon>
        <taxon>Rhipicephalinae</taxon>
        <taxon>Rhipicephalus</taxon>
        <taxon>Boophilus</taxon>
    </lineage>
</organism>
<dbReference type="InterPro" id="IPR014886">
    <property type="entry name" value="La_xRRM"/>
</dbReference>
<comment type="subcellular location">
    <subcellularLocation>
        <location evidence="1">Nucleus</location>
        <location evidence="1">Nucleoplasm</location>
    </subcellularLocation>
</comment>
<name>A0A6M2CTK5_RHIMP</name>
<dbReference type="InterPro" id="IPR045180">
    <property type="entry name" value="La_dom_prot"/>
</dbReference>
<evidence type="ECO:0000256" key="5">
    <source>
        <dbReference type="ARBA" id="ARBA00022782"/>
    </source>
</evidence>
<dbReference type="SUPFAM" id="SSF54928">
    <property type="entry name" value="RNA-binding domain, RBD"/>
    <property type="match status" value="1"/>
</dbReference>
<feature type="region of interest" description="Disordered" evidence="14">
    <location>
        <begin position="213"/>
        <end position="236"/>
    </location>
</feature>
<feature type="compositionally biased region" description="Basic residues" evidence="14">
    <location>
        <begin position="286"/>
        <end position="299"/>
    </location>
</feature>
<dbReference type="GO" id="GO:0006397">
    <property type="term" value="P:mRNA processing"/>
    <property type="evidence" value="ECO:0007669"/>
    <property type="project" value="UniProtKB-KW"/>
</dbReference>
<dbReference type="Pfam" id="PF05383">
    <property type="entry name" value="La"/>
    <property type="match status" value="1"/>
</dbReference>
<evidence type="ECO:0000256" key="8">
    <source>
        <dbReference type="ARBA" id="ARBA00023015"/>
    </source>
</evidence>
<dbReference type="OrthoDB" id="439993at2759"/>
<feature type="region of interest" description="Disordered" evidence="14">
    <location>
        <begin position="1"/>
        <end position="22"/>
    </location>
</feature>
<keyword evidence="11" id="KW-0539">Nucleus</keyword>
<dbReference type="SMART" id="SM00715">
    <property type="entry name" value="LA"/>
    <property type="match status" value="1"/>
</dbReference>
<keyword evidence="4" id="KW-0507">mRNA processing</keyword>
<evidence type="ECO:0000256" key="7">
    <source>
        <dbReference type="ARBA" id="ARBA00022884"/>
    </source>
</evidence>
<reference evidence="18" key="1">
    <citation type="submission" date="2019-09" db="EMBL/GenBank/DDBJ databases">
        <title>Organ-specific transcriptomic study of the physiology of the cattle tick, Rhipicephalus microplus.</title>
        <authorList>
            <person name="Tirloni L."/>
            <person name="Braz G."/>
            <person name="Gandara A.C.P."/>
            <person name="Sabadin G.A."/>
            <person name="da Silva R.M."/>
            <person name="Guizzo M.G."/>
            <person name="Machado J.A."/>
            <person name="Costa E.P."/>
            <person name="Gomes H.F."/>
            <person name="Moraes J."/>
            <person name="Mota M.B.S."/>
            <person name="Mesquita R.D."/>
            <person name="Alvarenga P.H."/>
            <person name="Alves F."/>
            <person name="Seixas A."/>
            <person name="da Fonseca R.N."/>
            <person name="Fogaca A."/>
            <person name="Logullo C."/>
            <person name="Tanaka A."/>
            <person name="Daffre S."/>
            <person name="Termignoni C."/>
            <person name="Vaz I.S.Jr."/>
            <person name="Oliveira P.L."/>
            <person name="Ribeiro J.M."/>
        </authorList>
    </citation>
    <scope>NUCLEOTIDE SEQUENCE</scope>
    <source>
        <strain evidence="18">Porto Alegre</strain>
    </source>
</reference>
<keyword evidence="6" id="KW-0744">Spermatogenesis</keyword>
<dbReference type="PROSITE" id="PS50102">
    <property type="entry name" value="RRM"/>
    <property type="match status" value="1"/>
</dbReference>
<evidence type="ECO:0000256" key="13">
    <source>
        <dbReference type="PROSITE-ProRule" id="PRU00332"/>
    </source>
</evidence>
<feature type="domain" description="HTH La-type RNA-binding" evidence="16">
    <location>
        <begin position="28"/>
        <end position="119"/>
    </location>
</feature>
<dbReference type="CDD" id="cd07323">
    <property type="entry name" value="LAM"/>
    <property type="match status" value="1"/>
</dbReference>
<dbReference type="PROSITE" id="PS51939">
    <property type="entry name" value="XRRM"/>
    <property type="match status" value="1"/>
</dbReference>
<dbReference type="CDD" id="cd12290">
    <property type="entry name" value="RRM1_LARP7"/>
    <property type="match status" value="1"/>
</dbReference>
<evidence type="ECO:0000256" key="2">
    <source>
        <dbReference type="ARBA" id="ARBA00008680"/>
    </source>
</evidence>
<keyword evidence="7 13" id="KW-0694">RNA-binding</keyword>
<dbReference type="PANTHER" id="PTHR22792">
    <property type="entry name" value="LUPUS LA PROTEIN-RELATED"/>
    <property type="match status" value="1"/>
</dbReference>
<accession>A0A6M2CTK5</accession>
<feature type="compositionally biased region" description="Polar residues" evidence="14">
    <location>
        <begin position="359"/>
        <end position="370"/>
    </location>
</feature>
<dbReference type="InterPro" id="IPR035979">
    <property type="entry name" value="RBD_domain_sf"/>
</dbReference>
<keyword evidence="8" id="KW-0805">Transcription regulation</keyword>
<dbReference type="InterPro" id="IPR012677">
    <property type="entry name" value="Nucleotide-bd_a/b_plait_sf"/>
</dbReference>
<dbReference type="InterPro" id="IPR002344">
    <property type="entry name" value="Lupus_La"/>
</dbReference>
<dbReference type="InterPro" id="IPR006630">
    <property type="entry name" value="La_HTH"/>
</dbReference>
<keyword evidence="5" id="KW-0221">Differentiation</keyword>
<feature type="region of interest" description="Disordered" evidence="14">
    <location>
        <begin position="251"/>
        <end position="309"/>
    </location>
</feature>
<dbReference type="InterPro" id="IPR034887">
    <property type="entry name" value="LARP7_RRM1"/>
</dbReference>
<dbReference type="Pfam" id="PF08777">
    <property type="entry name" value="RRM_3"/>
    <property type="match status" value="1"/>
</dbReference>
<evidence type="ECO:0000256" key="14">
    <source>
        <dbReference type="SAM" id="MobiDB-lite"/>
    </source>
</evidence>
<evidence type="ECO:0000313" key="18">
    <source>
        <dbReference type="EMBL" id="NOV36794.1"/>
    </source>
</evidence>
<dbReference type="RefSeq" id="XP_037269401.1">
    <property type="nucleotide sequence ID" value="XM_037413504.1"/>
</dbReference>
<dbReference type="GO" id="GO:0007283">
    <property type="term" value="P:spermatogenesis"/>
    <property type="evidence" value="ECO:0007669"/>
    <property type="project" value="UniProtKB-KW"/>
</dbReference>
<dbReference type="Gene3D" id="3.30.70.330">
    <property type="match status" value="2"/>
</dbReference>
<dbReference type="CDD" id="cd12542">
    <property type="entry name" value="RRM2_LARP7"/>
    <property type="match status" value="1"/>
</dbReference>
<dbReference type="GO" id="GO:0008380">
    <property type="term" value="P:RNA splicing"/>
    <property type="evidence" value="ECO:0007669"/>
    <property type="project" value="UniProtKB-KW"/>
</dbReference>
<dbReference type="KEGG" id="rmp:119161153"/>
<dbReference type="VEuPathDB" id="VectorBase:LOC119161153"/>
<dbReference type="CTD" id="51574"/>
<dbReference type="GO" id="GO:0030154">
    <property type="term" value="P:cell differentiation"/>
    <property type="evidence" value="ECO:0007669"/>
    <property type="project" value="UniProtKB-KW"/>
</dbReference>
<keyword evidence="9" id="KW-0804">Transcription</keyword>
<dbReference type="GO" id="GO:1990904">
    <property type="term" value="C:ribonucleoprotein complex"/>
    <property type="evidence" value="ECO:0007669"/>
    <property type="project" value="UniProtKB-UniRule"/>
</dbReference>
<comment type="similarity">
    <text evidence="2">Belongs to the LARP7 family.</text>
</comment>
<feature type="compositionally biased region" description="Low complexity" evidence="14">
    <location>
        <begin position="393"/>
        <end position="428"/>
    </location>
</feature>
<feature type="compositionally biased region" description="Polar residues" evidence="14">
    <location>
        <begin position="1"/>
        <end position="20"/>
    </location>
</feature>
<evidence type="ECO:0000259" key="15">
    <source>
        <dbReference type="PROSITE" id="PS50102"/>
    </source>
</evidence>
<sequence length="561" mass="63294">MGEVAQSGSTTPLQDDCCSTKSEKRKVRRRKKKLFKSIRDQMEFYFSDANLRKDRYMNHLVLRDEEGYVDLEVFLTFHKIRFLTSDVRDIAGAIATSKLLQMDEEHRRVRRGSEFTAKVDVDECTLYVERLPLHADHAWLKGAFSRHGQVVYVSLPRYRHNNRIKGFAFIEYASPEDVDRACKHFGYQDGSSRHPDGATEHTAVTDKMMKVEAKEEKSDDEDGPPAKRKRDESSEAAGRVAFFKEVKVDDENEDAVTATDAESSDTGTAKGELEVTGMEHSVSAQVKRKKKLRKRKKKTQHSESKEQKPSLLVMPKCEWKRLRNKYLALQKATMTEIKRSLLLPSSGYTPIPSPCYTLSSPVETSLTADSDITPASREGEAWEMSSDDRGNKEPSSSGTEPSSSGAEPSSSGMEPSSTGTGPSSTSETTQASQMLEFQPGVIVKLVTEKPVSNTAEFKNNIRQLANVAYVDVMEGDNVAYVRCADPEGACQFIENQKESFCGALFLLTGDEEKSYWEKINLDRETRRSQKTRQKKRGVEKVMAKAQKMMEKKNLHIHFDDL</sequence>
<dbReference type="SMART" id="SM00360">
    <property type="entry name" value="RRM"/>
    <property type="match status" value="1"/>
</dbReference>
<dbReference type="OMA" id="WCSLRNK"/>
<feature type="region of interest" description="Disordered" evidence="14">
    <location>
        <begin position="359"/>
        <end position="431"/>
    </location>
</feature>
<dbReference type="SUPFAM" id="SSF46785">
    <property type="entry name" value="Winged helix' DNA-binding domain"/>
    <property type="match status" value="1"/>
</dbReference>
<proteinExistence type="inferred from homology"/>
<dbReference type="InterPro" id="IPR036390">
    <property type="entry name" value="WH_DNA-bd_sf"/>
</dbReference>
<evidence type="ECO:0000259" key="17">
    <source>
        <dbReference type="PROSITE" id="PS51939"/>
    </source>
</evidence>
<dbReference type="Pfam" id="PF00076">
    <property type="entry name" value="RRM_1"/>
    <property type="match status" value="1"/>
</dbReference>
<evidence type="ECO:0000256" key="12">
    <source>
        <dbReference type="ARBA" id="ARBA00029640"/>
    </source>
</evidence>
<dbReference type="PANTHER" id="PTHR22792:SF62">
    <property type="entry name" value="LA-RELATED PROTEIN 7"/>
    <property type="match status" value="1"/>
</dbReference>
<evidence type="ECO:0000256" key="11">
    <source>
        <dbReference type="ARBA" id="ARBA00023242"/>
    </source>
</evidence>
<keyword evidence="10" id="KW-0508">mRNA splicing</keyword>
<dbReference type="PRINTS" id="PR00302">
    <property type="entry name" value="LUPUSLA"/>
</dbReference>
<dbReference type="InterPro" id="IPR036388">
    <property type="entry name" value="WH-like_DNA-bd_sf"/>
</dbReference>
<evidence type="ECO:0000259" key="16">
    <source>
        <dbReference type="PROSITE" id="PS50961"/>
    </source>
</evidence>
<evidence type="ECO:0000256" key="3">
    <source>
        <dbReference type="ARBA" id="ARBA00015867"/>
    </source>
</evidence>
<feature type="domain" description="RRM" evidence="15">
    <location>
        <begin position="124"/>
        <end position="216"/>
    </location>
</feature>
<dbReference type="InterPro" id="IPR000504">
    <property type="entry name" value="RRM_dom"/>
</dbReference>
<dbReference type="EMBL" id="GHWJ01004057">
    <property type="protein sequence ID" value="NOV36794.1"/>
    <property type="molecule type" value="Transcribed_RNA"/>
</dbReference>
<evidence type="ECO:0000256" key="1">
    <source>
        <dbReference type="ARBA" id="ARBA00004642"/>
    </source>
</evidence>
<dbReference type="GO" id="GO:0005654">
    <property type="term" value="C:nucleoplasm"/>
    <property type="evidence" value="ECO:0007669"/>
    <property type="project" value="UniProtKB-SubCell"/>
</dbReference>